<keyword evidence="2 3" id="KW-0040">ANK repeat</keyword>
<evidence type="ECO:0000256" key="1">
    <source>
        <dbReference type="ARBA" id="ARBA00022737"/>
    </source>
</evidence>
<proteinExistence type="predicted"/>
<evidence type="ECO:0000313" key="5">
    <source>
        <dbReference type="Proteomes" id="UP000824469"/>
    </source>
</evidence>
<dbReference type="PROSITE" id="PS50088">
    <property type="entry name" value="ANK_REPEAT"/>
    <property type="match status" value="2"/>
</dbReference>
<dbReference type="Proteomes" id="UP000824469">
    <property type="component" value="Unassembled WGS sequence"/>
</dbReference>
<dbReference type="SMART" id="SM00248">
    <property type="entry name" value="ANK"/>
    <property type="match status" value="8"/>
</dbReference>
<keyword evidence="5" id="KW-1185">Reference proteome</keyword>
<accession>A0AA38G3H0</accession>
<dbReference type="PROSITE" id="PS50297">
    <property type="entry name" value="ANK_REP_REGION"/>
    <property type="match status" value="2"/>
</dbReference>
<evidence type="ECO:0000313" key="4">
    <source>
        <dbReference type="EMBL" id="KAH9314159.1"/>
    </source>
</evidence>
<dbReference type="SUPFAM" id="SSF48403">
    <property type="entry name" value="Ankyrin repeat"/>
    <property type="match status" value="1"/>
</dbReference>
<keyword evidence="1" id="KW-0677">Repeat</keyword>
<dbReference type="PANTHER" id="PTHR24198:SF165">
    <property type="entry name" value="ANKYRIN REPEAT-CONTAINING PROTEIN-RELATED"/>
    <property type="match status" value="1"/>
</dbReference>
<dbReference type="EMBL" id="JAHRHJ020000005">
    <property type="protein sequence ID" value="KAH9314159.1"/>
    <property type="molecule type" value="Genomic_DNA"/>
</dbReference>
<dbReference type="Gene3D" id="1.25.40.20">
    <property type="entry name" value="Ankyrin repeat-containing domain"/>
    <property type="match status" value="3"/>
</dbReference>
<organism evidence="4 5">
    <name type="scientific">Taxus chinensis</name>
    <name type="common">Chinese yew</name>
    <name type="synonym">Taxus wallichiana var. chinensis</name>
    <dbReference type="NCBI Taxonomy" id="29808"/>
    <lineage>
        <taxon>Eukaryota</taxon>
        <taxon>Viridiplantae</taxon>
        <taxon>Streptophyta</taxon>
        <taxon>Embryophyta</taxon>
        <taxon>Tracheophyta</taxon>
        <taxon>Spermatophyta</taxon>
        <taxon>Pinopsida</taxon>
        <taxon>Pinidae</taxon>
        <taxon>Conifers II</taxon>
        <taxon>Cupressales</taxon>
        <taxon>Taxaceae</taxon>
        <taxon>Taxus</taxon>
    </lineage>
</organism>
<gene>
    <name evidence="4" type="ORF">KI387_022786</name>
</gene>
<evidence type="ECO:0000256" key="3">
    <source>
        <dbReference type="PROSITE-ProRule" id="PRU00023"/>
    </source>
</evidence>
<dbReference type="PANTHER" id="PTHR24198">
    <property type="entry name" value="ANKYRIN REPEAT AND PROTEIN KINASE DOMAIN-CONTAINING PROTEIN"/>
    <property type="match status" value="1"/>
</dbReference>
<dbReference type="PRINTS" id="PR01415">
    <property type="entry name" value="ANKYRIN"/>
</dbReference>
<dbReference type="InterPro" id="IPR002110">
    <property type="entry name" value="Ankyrin_rpt"/>
</dbReference>
<dbReference type="Pfam" id="PF12796">
    <property type="entry name" value="Ank_2"/>
    <property type="match status" value="3"/>
</dbReference>
<reference evidence="4 5" key="1">
    <citation type="journal article" date="2021" name="Nat. Plants">
        <title>The Taxus genome provides insights into paclitaxel biosynthesis.</title>
        <authorList>
            <person name="Xiong X."/>
            <person name="Gou J."/>
            <person name="Liao Q."/>
            <person name="Li Y."/>
            <person name="Zhou Q."/>
            <person name="Bi G."/>
            <person name="Li C."/>
            <person name="Du R."/>
            <person name="Wang X."/>
            <person name="Sun T."/>
            <person name="Guo L."/>
            <person name="Liang H."/>
            <person name="Lu P."/>
            <person name="Wu Y."/>
            <person name="Zhang Z."/>
            <person name="Ro D.K."/>
            <person name="Shang Y."/>
            <person name="Huang S."/>
            <person name="Yan J."/>
        </authorList>
    </citation>
    <scope>NUCLEOTIDE SEQUENCE [LARGE SCALE GENOMIC DNA]</scope>
    <source>
        <strain evidence="4">Ta-2019</strain>
    </source>
</reference>
<feature type="repeat" description="ANK" evidence="3">
    <location>
        <begin position="406"/>
        <end position="438"/>
    </location>
</feature>
<sequence length="715" mass="79434">MEFRIRTRSCRIDDGWRLATVEEAQKNVESIKQLLQEWKWERARLLDGWIGGSAYHFQPTVGFRSCLGYMLVVESSGTTPNFEICDSDERGKDVYSKVNLSEEGKSAALFLCCEDWNYDVVCWLLNVWSQKKISVSSNKEIVEASKSVGNLARDLQSTSTLMRRIQNKHCLHASLTAMVSDIVEAVEKNVRGMPLVSQLGDIYDELHLTEDLGCFEFGLHTPVDSTREKIADTLWYFAADAIAVTTVRNFTLMQEKNIHGAILTREGEMMGDLPLIASIFAWANQVLVKSCNDYTPLWDKVRDEGCKSFHETLHPQEYGTLSYKAGRYGVLNRIILRAAKEGDLALVKRLIKCGVQPIQTDDKRKKTALHHAAKLDNESNGVAIAEILLTAGLTESRELANAVDYKGRTPLHRAAACGHASMCELLIKHNARVTSRDKKGQIPLHYAIGREHLHENVIQHLTKEDFGKTVDTEDLSGLTPLGLAVECQSSKVRNIVTGLLSLSSQPEACFGKLDHLASYLRLSSRMGNSDLVKKLLKRGADPLDRDAVEKTAFHYAVEGKDEEVAKEIIKHLGEENLVRALDKYGRSVLHVCSSVWTQGTLSMAYKPGEDSFLNRKKKNSLFGCADVLGQTALHKAASGGHRKVVKKLLEEGAHPLNERDCDGRTALHYAVQAEDSNDAMAIAKRLLKKCDSSKGEKALLLFASAVGTGSPQKKV</sequence>
<dbReference type="InterPro" id="IPR036770">
    <property type="entry name" value="Ankyrin_rpt-contain_sf"/>
</dbReference>
<feature type="repeat" description="ANK" evidence="3">
    <location>
        <begin position="628"/>
        <end position="653"/>
    </location>
</feature>
<protein>
    <submittedName>
        <fullName evidence="4">Uncharacterized protein</fullName>
    </submittedName>
</protein>
<comment type="caution">
    <text evidence="4">The sequence shown here is derived from an EMBL/GenBank/DDBJ whole genome shotgun (WGS) entry which is preliminary data.</text>
</comment>
<dbReference type="AlphaFoldDB" id="A0AA38G3H0"/>
<evidence type="ECO:0000256" key="2">
    <source>
        <dbReference type="ARBA" id="ARBA00023043"/>
    </source>
</evidence>
<name>A0AA38G3H0_TAXCH</name>